<feature type="domain" description="Glycosyl transferase family 1" evidence="1">
    <location>
        <begin position="163"/>
        <end position="307"/>
    </location>
</feature>
<dbReference type="PANTHER" id="PTHR45947">
    <property type="entry name" value="SULFOQUINOVOSYL TRANSFERASE SQD2"/>
    <property type="match status" value="1"/>
</dbReference>
<proteinExistence type="predicted"/>
<dbReference type="CDD" id="cd03801">
    <property type="entry name" value="GT4_PimA-like"/>
    <property type="match status" value="1"/>
</dbReference>
<dbReference type="RefSeq" id="WP_233338579.1">
    <property type="nucleotide sequence ID" value="NZ_JAJTVO010000003.1"/>
</dbReference>
<dbReference type="InterPro" id="IPR001296">
    <property type="entry name" value="Glyco_trans_1"/>
</dbReference>
<name>A0AAW4YIQ7_9BACT</name>
<dbReference type="InterPro" id="IPR050194">
    <property type="entry name" value="Glycosyltransferase_grp1"/>
</dbReference>
<evidence type="ECO:0000259" key="1">
    <source>
        <dbReference type="Pfam" id="PF00534"/>
    </source>
</evidence>
<evidence type="ECO:0000313" key="2">
    <source>
        <dbReference type="EMBL" id="MCE4121171.1"/>
    </source>
</evidence>
<dbReference type="Pfam" id="PF00534">
    <property type="entry name" value="Glycos_transf_1"/>
    <property type="match status" value="1"/>
</dbReference>
<accession>A0AAW4YIQ7</accession>
<sequence length="342" mass="38607">MKILITTPPLQILAGVSSHYNGLKSYFSDGVMYFSIGYPKWRTIFSFWYYLKFIFVLLKSKPDVVLVNPSMASTAIKRDFGYLKIARALNVQTAVMFHGFHIDNVKGKESNIASVLNKTCCILVLANEFRMILQKWGVKVPIELTTTKVDDKLLDKFLLEKKKQEVSNILYLARTTKEKGIFIFIETCLLLHNQYPNLKFTVVGDGVDLEKAKNMARPLGSSIRFTGGLSGDKLVTEFVNADLYLFTSYHEGMPTSVLEAMAFGLPVITRPVGGLVDFFTCDMGSMVDSFNPVDFAKVIGQYIEQPDRIASISWFNHKYACEHFLASKVARKMEGVLKSHLK</sequence>
<evidence type="ECO:0000313" key="3">
    <source>
        <dbReference type="Proteomes" id="UP001200307"/>
    </source>
</evidence>
<dbReference type="PANTHER" id="PTHR45947:SF3">
    <property type="entry name" value="SULFOQUINOVOSYL TRANSFERASE SQD2"/>
    <property type="match status" value="1"/>
</dbReference>
<protein>
    <submittedName>
        <fullName evidence="2">Glycosyltransferase family 4 protein</fullName>
    </submittedName>
</protein>
<dbReference type="GO" id="GO:0016757">
    <property type="term" value="F:glycosyltransferase activity"/>
    <property type="evidence" value="ECO:0007669"/>
    <property type="project" value="InterPro"/>
</dbReference>
<dbReference type="AlphaFoldDB" id="A0AAW4YIQ7"/>
<comment type="caution">
    <text evidence="2">The sequence shown here is derived from an EMBL/GenBank/DDBJ whole genome shotgun (WGS) entry which is preliminary data.</text>
</comment>
<reference evidence="2" key="1">
    <citation type="submission" date="2021-12" db="EMBL/GenBank/DDBJ databases">
        <authorList>
            <person name="Lv X."/>
        </authorList>
    </citation>
    <scope>NUCLEOTIDE SEQUENCE</scope>
    <source>
        <strain evidence="2">HF2106</strain>
    </source>
</reference>
<dbReference type="Proteomes" id="UP001200307">
    <property type="component" value="Unassembled WGS sequence"/>
</dbReference>
<dbReference type="Gene3D" id="3.40.50.2000">
    <property type="entry name" value="Glycogen Phosphorylase B"/>
    <property type="match status" value="2"/>
</dbReference>
<dbReference type="SUPFAM" id="SSF53756">
    <property type="entry name" value="UDP-Glycosyltransferase/glycogen phosphorylase"/>
    <property type="match status" value="1"/>
</dbReference>
<dbReference type="EMBL" id="JAJTVO010000003">
    <property type="protein sequence ID" value="MCE4121171.1"/>
    <property type="molecule type" value="Genomic_DNA"/>
</dbReference>
<organism evidence="2 3">
    <name type="scientific">Segatella copri</name>
    <dbReference type="NCBI Taxonomy" id="165179"/>
    <lineage>
        <taxon>Bacteria</taxon>
        <taxon>Pseudomonadati</taxon>
        <taxon>Bacteroidota</taxon>
        <taxon>Bacteroidia</taxon>
        <taxon>Bacteroidales</taxon>
        <taxon>Prevotellaceae</taxon>
        <taxon>Segatella</taxon>
    </lineage>
</organism>
<gene>
    <name evidence="2" type="ORF">LYY06_02680</name>
</gene>